<dbReference type="Pfam" id="PF00069">
    <property type="entry name" value="Pkinase"/>
    <property type="match status" value="1"/>
</dbReference>
<evidence type="ECO:0000259" key="2">
    <source>
        <dbReference type="PROSITE" id="PS50011"/>
    </source>
</evidence>
<keyword evidence="1" id="KW-0472">Membrane</keyword>
<proteinExistence type="predicted"/>
<evidence type="ECO:0000256" key="1">
    <source>
        <dbReference type="SAM" id="Phobius"/>
    </source>
</evidence>
<evidence type="ECO:0000313" key="3">
    <source>
        <dbReference type="EMBL" id="GGB51241.1"/>
    </source>
</evidence>
<evidence type="ECO:0000313" key="4">
    <source>
        <dbReference type="Proteomes" id="UP000621492"/>
    </source>
</evidence>
<reference evidence="3" key="1">
    <citation type="journal article" date="2014" name="Int. J. Syst. Evol. Microbiol.">
        <title>Complete genome sequence of Corynebacterium casei LMG S-19264T (=DSM 44701T), isolated from a smear-ripened cheese.</title>
        <authorList>
            <consortium name="US DOE Joint Genome Institute (JGI-PGF)"/>
            <person name="Walter F."/>
            <person name="Albersmeier A."/>
            <person name="Kalinowski J."/>
            <person name="Ruckert C."/>
        </authorList>
    </citation>
    <scope>NUCLEOTIDE SEQUENCE</scope>
    <source>
        <strain evidence="3">CGMCC 1.15454</strain>
    </source>
</reference>
<protein>
    <submittedName>
        <fullName evidence="3">Serine/threonine-protein kinase YabT</fullName>
    </submittedName>
</protein>
<keyword evidence="3" id="KW-0418">Kinase</keyword>
<keyword evidence="1" id="KW-0812">Transmembrane</keyword>
<accession>A0A9W5TZI2</accession>
<keyword evidence="3" id="KW-0808">Transferase</keyword>
<feature type="transmembrane region" description="Helical" evidence="1">
    <location>
        <begin position="292"/>
        <end position="313"/>
    </location>
</feature>
<organism evidence="3 4">
    <name type="scientific">Lentibacillus populi</name>
    <dbReference type="NCBI Taxonomy" id="1827502"/>
    <lineage>
        <taxon>Bacteria</taxon>
        <taxon>Bacillati</taxon>
        <taxon>Bacillota</taxon>
        <taxon>Bacilli</taxon>
        <taxon>Bacillales</taxon>
        <taxon>Bacillaceae</taxon>
        <taxon>Lentibacillus</taxon>
    </lineage>
</organism>
<reference evidence="3" key="2">
    <citation type="submission" date="2020-09" db="EMBL/GenBank/DDBJ databases">
        <authorList>
            <person name="Sun Q."/>
            <person name="Zhou Y."/>
        </authorList>
    </citation>
    <scope>NUCLEOTIDE SEQUENCE</scope>
    <source>
        <strain evidence="3">CGMCC 1.15454</strain>
    </source>
</reference>
<dbReference type="InterPro" id="IPR000719">
    <property type="entry name" value="Prot_kinase_dom"/>
</dbReference>
<name>A0A9W5TZI2_9BACI</name>
<dbReference type="PANTHER" id="PTHR44167:SF31">
    <property type="entry name" value="PROTEIN CBG02007"/>
    <property type="match status" value="1"/>
</dbReference>
<dbReference type="GO" id="GO:0004674">
    <property type="term" value="F:protein serine/threonine kinase activity"/>
    <property type="evidence" value="ECO:0007669"/>
    <property type="project" value="TreeGrafter"/>
</dbReference>
<dbReference type="Proteomes" id="UP000621492">
    <property type="component" value="Unassembled WGS sequence"/>
</dbReference>
<dbReference type="GO" id="GO:0005737">
    <property type="term" value="C:cytoplasm"/>
    <property type="evidence" value="ECO:0007669"/>
    <property type="project" value="TreeGrafter"/>
</dbReference>
<feature type="domain" description="Protein kinase" evidence="2">
    <location>
        <begin position="29"/>
        <end position="293"/>
    </location>
</feature>
<dbReference type="PROSITE" id="PS50011">
    <property type="entry name" value="PROTEIN_KINASE_DOM"/>
    <property type="match status" value="1"/>
</dbReference>
<dbReference type="PANTHER" id="PTHR44167">
    <property type="entry name" value="OVARIAN-SPECIFIC SERINE/THREONINE-PROTEIN KINASE LOK-RELATED"/>
    <property type="match status" value="1"/>
</dbReference>
<dbReference type="InterPro" id="IPR011009">
    <property type="entry name" value="Kinase-like_dom_sf"/>
</dbReference>
<keyword evidence="1" id="KW-1133">Transmembrane helix</keyword>
<dbReference type="AlphaFoldDB" id="A0A9W5TZI2"/>
<dbReference type="GO" id="GO:0005524">
    <property type="term" value="F:ATP binding"/>
    <property type="evidence" value="ECO:0007669"/>
    <property type="project" value="InterPro"/>
</dbReference>
<dbReference type="Gene3D" id="3.30.200.20">
    <property type="entry name" value="Phosphorylase Kinase, domain 1"/>
    <property type="match status" value="1"/>
</dbReference>
<dbReference type="SMART" id="SM00220">
    <property type="entry name" value="S_TKc"/>
    <property type="match status" value="1"/>
</dbReference>
<dbReference type="Gene3D" id="1.10.510.10">
    <property type="entry name" value="Transferase(Phosphotransferase) domain 1"/>
    <property type="match status" value="1"/>
</dbReference>
<sequence>MKMNQTWKKQGIELQPGMTIKGKWHQHHYVIKRKLGSGAIGSVYLCAHNGKNRALKISDNSTSMTMEVNVLKSLAKVQGNRLGPSLFDVDDWETPQGIKYAFYVMEYLQGESITSFMKRNGSEWIGVFMLQLLDDLERLHQSGWVFGDLKTDNLLVTSSPPKVRWVDVGGTTQIGRAIKEYTEFYDRGYWGMGSRRAEPSYDLFAFVMVFLAIYFPKRFNRGANPEKQLITKLHEAQSLKMYRSCLKKAIQGKYQSSAQMKKELASTIYLAQRGHTVKRSTRRQRTAKQGPVIVELTGLFILSLVYYLSSLLLP</sequence>
<keyword evidence="4" id="KW-1185">Reference proteome</keyword>
<comment type="caution">
    <text evidence="3">The sequence shown here is derived from an EMBL/GenBank/DDBJ whole genome shotgun (WGS) entry which is preliminary data.</text>
</comment>
<gene>
    <name evidence="3" type="primary">yabT</name>
    <name evidence="3" type="ORF">GCM10011409_31000</name>
</gene>
<dbReference type="EMBL" id="BMJD01000028">
    <property type="protein sequence ID" value="GGB51241.1"/>
    <property type="molecule type" value="Genomic_DNA"/>
</dbReference>
<dbReference type="SUPFAM" id="SSF56112">
    <property type="entry name" value="Protein kinase-like (PK-like)"/>
    <property type="match status" value="1"/>
</dbReference>
<dbReference type="RefSeq" id="WP_088051782.1">
    <property type="nucleotide sequence ID" value="NZ_BMJD01000028.1"/>
</dbReference>